<accession>A0A1S2FVN9</accession>
<protein>
    <submittedName>
        <fullName evidence="6">Integrase</fullName>
    </submittedName>
</protein>
<keyword evidence="3" id="KW-0238">DNA-binding</keyword>
<sequence>MLNDLKIKRLKPTEKVFRVADHSGLCLEVRPSGGKFWRFRYRYLTKANMLTIGQYPEVSLAEARLKTLEFRKQLANGVDPSSYQQEELLKAIQANTGTFSLVAAEFLETKTGQQSEEWFTRRKSYYQKDIFPILGNKPIHEVDSIDIKNVLDSTMARIRKSGKGTGEARGIFVRQIIGEVMTYAIITKRISIDPTYALRGYIKLPEVTHARPLTETEKKELFPKLNAYGGSKSTSNAIKAATYSWLRSIEIRRGRKEFINFEDETWTIPAVTRAEILAGKRNMKKNRMHIVPLSKQLIEIIKEQFELYPNSEYIFPGEDGDMIGKTTLNTALDNLDIDFTMHSLRATASTIANENGFNQDWVELQLAHVSDNKTRASYNHAQWLNDRRNMMQWWADHVDSWSD</sequence>
<dbReference type="Gene3D" id="3.30.160.390">
    <property type="entry name" value="Integrase, DNA-binding domain"/>
    <property type="match status" value="1"/>
</dbReference>
<evidence type="ECO:0000313" key="6">
    <source>
        <dbReference type="EMBL" id="OIG67231.1"/>
    </source>
</evidence>
<dbReference type="PROSITE" id="PS51898">
    <property type="entry name" value="TYR_RECOMBINASE"/>
    <property type="match status" value="1"/>
</dbReference>
<evidence type="ECO:0000259" key="5">
    <source>
        <dbReference type="PROSITE" id="PS51898"/>
    </source>
</evidence>
<evidence type="ECO:0000313" key="7">
    <source>
        <dbReference type="Proteomes" id="UP000179937"/>
    </source>
</evidence>
<dbReference type="EMBL" id="LYKI01000068">
    <property type="protein sequence ID" value="OIG67231.1"/>
    <property type="molecule type" value="Genomic_DNA"/>
</dbReference>
<dbReference type="Pfam" id="PF22022">
    <property type="entry name" value="Phage_int_M"/>
    <property type="match status" value="1"/>
</dbReference>
<dbReference type="PANTHER" id="PTHR30629:SF2">
    <property type="entry name" value="PROPHAGE INTEGRASE INTS-RELATED"/>
    <property type="match status" value="1"/>
</dbReference>
<organism evidence="6 7">
    <name type="scientific">Acinetobacter baumannii</name>
    <dbReference type="NCBI Taxonomy" id="470"/>
    <lineage>
        <taxon>Bacteria</taxon>
        <taxon>Pseudomonadati</taxon>
        <taxon>Pseudomonadota</taxon>
        <taxon>Gammaproteobacteria</taxon>
        <taxon>Moraxellales</taxon>
        <taxon>Moraxellaceae</taxon>
        <taxon>Acinetobacter</taxon>
        <taxon>Acinetobacter calcoaceticus/baumannii complex</taxon>
    </lineage>
</organism>
<evidence type="ECO:0000256" key="2">
    <source>
        <dbReference type="ARBA" id="ARBA00022908"/>
    </source>
</evidence>
<dbReference type="InterPro" id="IPR002104">
    <property type="entry name" value="Integrase_catalytic"/>
</dbReference>
<evidence type="ECO:0000256" key="1">
    <source>
        <dbReference type="ARBA" id="ARBA00008857"/>
    </source>
</evidence>
<dbReference type="PANTHER" id="PTHR30629">
    <property type="entry name" value="PROPHAGE INTEGRASE"/>
    <property type="match status" value="1"/>
</dbReference>
<dbReference type="InterPro" id="IPR010998">
    <property type="entry name" value="Integrase_recombinase_N"/>
</dbReference>
<comment type="caution">
    <text evidence="6">The sequence shown here is derived from an EMBL/GenBank/DDBJ whole genome shotgun (WGS) entry which is preliminary data.</text>
</comment>
<proteinExistence type="inferred from homology"/>
<name>A0A1S2FVN9_ACIBA</name>
<dbReference type="InterPro" id="IPR050808">
    <property type="entry name" value="Phage_Integrase"/>
</dbReference>
<feature type="domain" description="Tyr recombinase" evidence="5">
    <location>
        <begin position="208"/>
        <end position="391"/>
    </location>
</feature>
<dbReference type="InterPro" id="IPR038488">
    <property type="entry name" value="Integrase_DNA-bd_sf"/>
</dbReference>
<dbReference type="Pfam" id="PF13356">
    <property type="entry name" value="Arm-DNA-bind_3"/>
    <property type="match status" value="1"/>
</dbReference>
<comment type="similarity">
    <text evidence="1">Belongs to the 'phage' integrase family.</text>
</comment>
<keyword evidence="4" id="KW-0233">DNA recombination</keyword>
<reference evidence="6 7" key="1">
    <citation type="submission" date="2016-05" db="EMBL/GenBank/DDBJ databases">
        <title>The evolution of Acinetobacter baumannii in vivo.</title>
        <authorList>
            <person name="Hua X."/>
            <person name="Yu Y."/>
        </authorList>
    </citation>
    <scope>NUCLEOTIDE SEQUENCE [LARGE SCALE GENOMIC DNA]</scope>
    <source>
        <strain evidence="6 7">XH647</strain>
    </source>
</reference>
<dbReference type="Proteomes" id="UP000179937">
    <property type="component" value="Unassembled WGS sequence"/>
</dbReference>
<gene>
    <name evidence="6" type="ORF">A7M90_09375</name>
</gene>
<dbReference type="GO" id="GO:0015074">
    <property type="term" value="P:DNA integration"/>
    <property type="evidence" value="ECO:0007669"/>
    <property type="project" value="UniProtKB-KW"/>
</dbReference>
<dbReference type="InterPro" id="IPR053876">
    <property type="entry name" value="Phage_int_M"/>
</dbReference>
<dbReference type="InterPro" id="IPR025166">
    <property type="entry name" value="Integrase_DNA_bind_dom"/>
</dbReference>
<dbReference type="AlphaFoldDB" id="A0A1S2FVN9"/>
<dbReference type="InterPro" id="IPR011010">
    <property type="entry name" value="DNA_brk_join_enz"/>
</dbReference>
<evidence type="ECO:0000256" key="3">
    <source>
        <dbReference type="ARBA" id="ARBA00023125"/>
    </source>
</evidence>
<dbReference type="SUPFAM" id="SSF56349">
    <property type="entry name" value="DNA breaking-rejoining enzymes"/>
    <property type="match status" value="1"/>
</dbReference>
<dbReference type="GO" id="GO:0003677">
    <property type="term" value="F:DNA binding"/>
    <property type="evidence" value="ECO:0007669"/>
    <property type="project" value="UniProtKB-KW"/>
</dbReference>
<dbReference type="InterPro" id="IPR013762">
    <property type="entry name" value="Integrase-like_cat_sf"/>
</dbReference>
<evidence type="ECO:0000256" key="4">
    <source>
        <dbReference type="ARBA" id="ARBA00023172"/>
    </source>
</evidence>
<dbReference type="CDD" id="cd00801">
    <property type="entry name" value="INT_P4_C"/>
    <property type="match status" value="1"/>
</dbReference>
<dbReference type="RefSeq" id="WP_071211464.1">
    <property type="nucleotide sequence ID" value="NZ_CP077835.1"/>
</dbReference>
<dbReference type="Gene3D" id="1.10.150.130">
    <property type="match status" value="1"/>
</dbReference>
<keyword evidence="2" id="KW-0229">DNA integration</keyword>
<dbReference type="GO" id="GO:0006310">
    <property type="term" value="P:DNA recombination"/>
    <property type="evidence" value="ECO:0007669"/>
    <property type="project" value="UniProtKB-KW"/>
</dbReference>
<dbReference type="Pfam" id="PF00589">
    <property type="entry name" value="Phage_integrase"/>
    <property type="match status" value="1"/>
</dbReference>
<dbReference type="Gene3D" id="1.10.443.10">
    <property type="entry name" value="Intergrase catalytic core"/>
    <property type="match status" value="1"/>
</dbReference>